<dbReference type="AlphaFoldDB" id="A0A8H5UR88"/>
<keyword evidence="2" id="KW-1185">Reference proteome</keyword>
<dbReference type="RefSeq" id="XP_036535029.1">
    <property type="nucleotide sequence ID" value="XM_036687967.1"/>
</dbReference>
<dbReference type="Proteomes" id="UP000547976">
    <property type="component" value="Unassembled WGS sequence"/>
</dbReference>
<name>A0A8H5UR88_GIBSU</name>
<dbReference type="OrthoDB" id="5098606at2759"/>
<gene>
    <name evidence="1" type="ORF">FSUBG_9452</name>
</gene>
<accession>A0A8H5UR88</accession>
<dbReference type="EMBL" id="JAAOAV010000147">
    <property type="protein sequence ID" value="KAF5594350.1"/>
    <property type="molecule type" value="Genomic_DNA"/>
</dbReference>
<evidence type="ECO:0000313" key="1">
    <source>
        <dbReference type="EMBL" id="KAF5594350.1"/>
    </source>
</evidence>
<protein>
    <submittedName>
        <fullName evidence="1">Uncharacterized protein</fullName>
    </submittedName>
</protein>
<dbReference type="GeneID" id="59322685"/>
<comment type="caution">
    <text evidence="1">The sequence shown here is derived from an EMBL/GenBank/DDBJ whole genome shotgun (WGS) entry which is preliminary data.</text>
</comment>
<organism evidence="1 2">
    <name type="scientific">Gibberella subglutinans</name>
    <name type="common">Fusarium subglutinans</name>
    <dbReference type="NCBI Taxonomy" id="42677"/>
    <lineage>
        <taxon>Eukaryota</taxon>
        <taxon>Fungi</taxon>
        <taxon>Dikarya</taxon>
        <taxon>Ascomycota</taxon>
        <taxon>Pezizomycotina</taxon>
        <taxon>Sordariomycetes</taxon>
        <taxon>Hypocreomycetidae</taxon>
        <taxon>Hypocreales</taxon>
        <taxon>Nectriaceae</taxon>
        <taxon>Fusarium</taxon>
        <taxon>Fusarium fujikuroi species complex</taxon>
    </lineage>
</organism>
<sequence>MASLKTWFIPKDQGREYRRDIAFAHVEIDLRNRLDQNIWETVLDSACRQMIFYIDPLISAECALAMLGTVHWATVICDAVPTDEDMIKSIERDLKEETEQQIVVCFSPWDWIQDLPWKNNQGFSIRSAKDDSLEDRLKYFDRMPPKNVLRYEPKQVERENYEPSVEREDCTMLHFPPGYRHPFPLAEFEQIHLCLTTFREQTIFDPYTEQMARIRLLTSEEERREQVALAFCTSNVPLRVAMYCDQGTIDHFVEFGASERRLRIHNGHAPGFLLALVCLKDWEIDSEKIISCFFSSDQQYFILRPVRYNLYMQGVTRYIPKGRSDEDISGAKKGFFNLLGTTLHERTSLVQKLLPAVDFDHRLAVFVARPTHSAKVLKVKLQLAAILVTGIERLFSFAPRGNMPYEEYQSSLVNTCQGWTCLLSHTGGMWLAVGLWKDGTAAVERLDKSAGQPNEIEILGTPVTMNIAAFHEVQRARTSLTNACALSYIPVLPDSLPKTGGLSESESDEIREHLAWAYLHQVVQTKRARNGEIFHRLLNGTHDIYSIALPPWTFDESDFDALLADDIPYYSDGSHDDRIFGIFHGMSREFAMSNFHMDDWTYIPGYIICKAHENSQYYDLEDLTGYCPRDPEEQKALSGLPE</sequence>
<evidence type="ECO:0000313" key="2">
    <source>
        <dbReference type="Proteomes" id="UP000547976"/>
    </source>
</evidence>
<reference evidence="1 2" key="1">
    <citation type="submission" date="2020-05" db="EMBL/GenBank/DDBJ databases">
        <title>Identification and distribution of gene clusters putatively required for synthesis of sphingolipid metabolism inhibitors in phylogenetically diverse species of the filamentous fungus Fusarium.</title>
        <authorList>
            <person name="Kim H.-S."/>
            <person name="Busman M."/>
            <person name="Brown D.W."/>
            <person name="Divon H."/>
            <person name="Uhlig S."/>
            <person name="Proctor R.H."/>
        </authorList>
    </citation>
    <scope>NUCLEOTIDE SEQUENCE [LARGE SCALE GENOMIC DNA]</scope>
    <source>
        <strain evidence="1 2">NRRL 66333</strain>
    </source>
</reference>
<proteinExistence type="predicted"/>